<evidence type="ECO:0000313" key="9">
    <source>
        <dbReference type="EMBL" id="GER24534.1"/>
    </source>
</evidence>
<dbReference type="Proteomes" id="UP000325081">
    <property type="component" value="Unassembled WGS sequence"/>
</dbReference>
<dbReference type="OrthoDB" id="1928390at2759"/>
<comment type="function">
    <text evidence="6">Transcriptional repressor that regulates multiple aspects of plant growth and development.</text>
</comment>
<feature type="domain" description="OVATE" evidence="8">
    <location>
        <begin position="229"/>
        <end position="288"/>
    </location>
</feature>
<name>A0A5A7NVA8_STRAF</name>
<dbReference type="Pfam" id="PF04844">
    <property type="entry name" value="Ovate"/>
    <property type="match status" value="1"/>
</dbReference>
<dbReference type="PANTHER" id="PTHR33057">
    <property type="entry name" value="TRANSCRIPTION REPRESSOR OFP7-RELATED"/>
    <property type="match status" value="1"/>
</dbReference>
<dbReference type="EMBL" id="BKCP01000001">
    <property type="protein sequence ID" value="GER24534.1"/>
    <property type="molecule type" value="Genomic_DNA"/>
</dbReference>
<dbReference type="NCBIfam" id="TIGR01568">
    <property type="entry name" value="A_thal_3678"/>
    <property type="match status" value="1"/>
</dbReference>
<gene>
    <name evidence="9" type="ORF">STAS_00059</name>
</gene>
<protein>
    <recommendedName>
        <fullName evidence="6">Transcription repressor</fullName>
    </recommendedName>
    <alternativeName>
        <fullName evidence="6">Ovate family protein</fullName>
    </alternativeName>
</protein>
<evidence type="ECO:0000256" key="7">
    <source>
        <dbReference type="SAM" id="MobiDB-lite"/>
    </source>
</evidence>
<evidence type="ECO:0000256" key="4">
    <source>
        <dbReference type="ARBA" id="ARBA00023163"/>
    </source>
</evidence>
<keyword evidence="4 6" id="KW-0804">Transcription</keyword>
<reference evidence="10" key="1">
    <citation type="journal article" date="2019" name="Curr. Biol.">
        <title>Genome Sequence of Striga asiatica Provides Insight into the Evolution of Plant Parasitism.</title>
        <authorList>
            <person name="Yoshida S."/>
            <person name="Kim S."/>
            <person name="Wafula E.K."/>
            <person name="Tanskanen J."/>
            <person name="Kim Y.M."/>
            <person name="Honaas L."/>
            <person name="Yang Z."/>
            <person name="Spallek T."/>
            <person name="Conn C.E."/>
            <person name="Ichihashi Y."/>
            <person name="Cheong K."/>
            <person name="Cui S."/>
            <person name="Der J.P."/>
            <person name="Gundlach H."/>
            <person name="Jiao Y."/>
            <person name="Hori C."/>
            <person name="Ishida J.K."/>
            <person name="Kasahara H."/>
            <person name="Kiba T."/>
            <person name="Kim M.S."/>
            <person name="Koo N."/>
            <person name="Laohavisit A."/>
            <person name="Lee Y.H."/>
            <person name="Lumba S."/>
            <person name="McCourt P."/>
            <person name="Mortimer J.C."/>
            <person name="Mutuku J.M."/>
            <person name="Nomura T."/>
            <person name="Sasaki-Sekimoto Y."/>
            <person name="Seto Y."/>
            <person name="Wang Y."/>
            <person name="Wakatake T."/>
            <person name="Sakakibara H."/>
            <person name="Demura T."/>
            <person name="Yamaguchi S."/>
            <person name="Yoneyama K."/>
            <person name="Manabe R.I."/>
            <person name="Nelson D.C."/>
            <person name="Schulman A.H."/>
            <person name="Timko M.P."/>
            <person name="dePamphilis C.W."/>
            <person name="Choi D."/>
            <person name="Shirasu K."/>
        </authorList>
    </citation>
    <scope>NUCLEOTIDE SEQUENCE [LARGE SCALE GENOMIC DNA]</scope>
    <source>
        <strain evidence="10">cv. UVA1</strain>
    </source>
</reference>
<keyword evidence="10" id="KW-1185">Reference proteome</keyword>
<organism evidence="9 10">
    <name type="scientific">Striga asiatica</name>
    <name type="common">Asiatic witchweed</name>
    <name type="synonym">Buchnera asiatica</name>
    <dbReference type="NCBI Taxonomy" id="4170"/>
    <lineage>
        <taxon>Eukaryota</taxon>
        <taxon>Viridiplantae</taxon>
        <taxon>Streptophyta</taxon>
        <taxon>Embryophyta</taxon>
        <taxon>Tracheophyta</taxon>
        <taxon>Spermatophyta</taxon>
        <taxon>Magnoliopsida</taxon>
        <taxon>eudicotyledons</taxon>
        <taxon>Gunneridae</taxon>
        <taxon>Pentapetalae</taxon>
        <taxon>asterids</taxon>
        <taxon>lamiids</taxon>
        <taxon>Lamiales</taxon>
        <taxon>Orobanchaceae</taxon>
        <taxon>Buchnereae</taxon>
        <taxon>Striga</taxon>
    </lineage>
</organism>
<evidence type="ECO:0000256" key="6">
    <source>
        <dbReference type="RuleBase" id="RU367028"/>
    </source>
</evidence>
<keyword evidence="3 6" id="KW-0805">Transcription regulation</keyword>
<proteinExistence type="predicted"/>
<dbReference type="GO" id="GO:0005634">
    <property type="term" value="C:nucleus"/>
    <property type="evidence" value="ECO:0007669"/>
    <property type="project" value="UniProtKB-SubCell"/>
</dbReference>
<comment type="subcellular location">
    <subcellularLocation>
        <location evidence="1 6">Nucleus</location>
    </subcellularLocation>
</comment>
<dbReference type="PROSITE" id="PS51754">
    <property type="entry name" value="OVATE"/>
    <property type="match status" value="1"/>
</dbReference>
<dbReference type="PANTHER" id="PTHR33057:SF82">
    <property type="entry name" value="TRANSCRIPTION REPRESSOR OFP5"/>
    <property type="match status" value="1"/>
</dbReference>
<dbReference type="InterPro" id="IPR006458">
    <property type="entry name" value="Ovate_C"/>
</dbReference>
<evidence type="ECO:0000313" key="10">
    <source>
        <dbReference type="Proteomes" id="UP000325081"/>
    </source>
</evidence>
<comment type="caution">
    <text evidence="9">The sequence shown here is derived from an EMBL/GenBank/DDBJ whole genome shotgun (WGS) entry which is preliminary data.</text>
</comment>
<feature type="region of interest" description="Disordered" evidence="7">
    <location>
        <begin position="28"/>
        <end position="51"/>
    </location>
</feature>
<evidence type="ECO:0000256" key="5">
    <source>
        <dbReference type="ARBA" id="ARBA00023242"/>
    </source>
</evidence>
<accession>A0A5A7NVA8</accession>
<dbReference type="InterPro" id="IPR038933">
    <property type="entry name" value="Ovate"/>
</dbReference>
<evidence type="ECO:0000259" key="8">
    <source>
        <dbReference type="PROSITE" id="PS51754"/>
    </source>
</evidence>
<keyword evidence="2 6" id="KW-0678">Repressor</keyword>
<dbReference type="AlphaFoldDB" id="A0A5A7NVA8"/>
<dbReference type="GO" id="GO:0045892">
    <property type="term" value="P:negative regulation of DNA-templated transcription"/>
    <property type="evidence" value="ECO:0007669"/>
    <property type="project" value="UniProtKB-UniRule"/>
</dbReference>
<sequence length="294" mass="33954">MYCGVKKYPPSSHASIISSVFPGSWFSKFKPRPTSPDPNPTIDQNRAKPNFPREARFYSVDGDDDDAYWRLSFHDEHAKGITGIPPSPSSSGEEARIPVIPSLGPKLGSRRRNSGRRRPDEPVEKVIFPVEEEEVSRVRKKKEFHQDLPVDDDSDGFGFSEDYDFSDETSDEESEYRMMRSRLRRKMKQKNRAYSPKWDLEDLKRAKIRPRRKEIMKNGGGTMYDSFAEVKTSYNPGEDFRKSMVEMICEQGIKRPEELEELLACYLTLNGDEHHGLIIRVFQEVWFELSGAVC</sequence>
<keyword evidence="5 6" id="KW-0539">Nucleus</keyword>
<feature type="region of interest" description="Disordered" evidence="7">
    <location>
        <begin position="79"/>
        <end position="124"/>
    </location>
</feature>
<evidence type="ECO:0000256" key="3">
    <source>
        <dbReference type="ARBA" id="ARBA00023015"/>
    </source>
</evidence>
<evidence type="ECO:0000256" key="1">
    <source>
        <dbReference type="ARBA" id="ARBA00004123"/>
    </source>
</evidence>
<evidence type="ECO:0000256" key="2">
    <source>
        <dbReference type="ARBA" id="ARBA00022491"/>
    </source>
</evidence>